<organism evidence="2 3">
    <name type="scientific">Cephalotus follicularis</name>
    <name type="common">Albany pitcher plant</name>
    <dbReference type="NCBI Taxonomy" id="3775"/>
    <lineage>
        <taxon>Eukaryota</taxon>
        <taxon>Viridiplantae</taxon>
        <taxon>Streptophyta</taxon>
        <taxon>Embryophyta</taxon>
        <taxon>Tracheophyta</taxon>
        <taxon>Spermatophyta</taxon>
        <taxon>Magnoliopsida</taxon>
        <taxon>eudicotyledons</taxon>
        <taxon>Gunneridae</taxon>
        <taxon>Pentapetalae</taxon>
        <taxon>rosids</taxon>
        <taxon>fabids</taxon>
        <taxon>Oxalidales</taxon>
        <taxon>Cephalotaceae</taxon>
        <taxon>Cephalotus</taxon>
    </lineage>
</organism>
<evidence type="ECO:0000256" key="1">
    <source>
        <dbReference type="SAM" id="Coils"/>
    </source>
</evidence>
<reference evidence="3" key="1">
    <citation type="submission" date="2016-04" db="EMBL/GenBank/DDBJ databases">
        <title>Cephalotus genome sequencing.</title>
        <authorList>
            <person name="Fukushima K."/>
            <person name="Hasebe M."/>
            <person name="Fang X."/>
        </authorList>
    </citation>
    <scope>NUCLEOTIDE SEQUENCE [LARGE SCALE GENOMIC DNA]</scope>
    <source>
        <strain evidence="3">cv. St1</strain>
    </source>
</reference>
<dbReference type="Proteomes" id="UP000187406">
    <property type="component" value="Unassembled WGS sequence"/>
</dbReference>
<comment type="caution">
    <text evidence="2">The sequence shown here is derived from an EMBL/GenBank/DDBJ whole genome shotgun (WGS) entry which is preliminary data.</text>
</comment>
<keyword evidence="1" id="KW-0175">Coiled coil</keyword>
<dbReference type="AlphaFoldDB" id="A0A1Q3BYE4"/>
<protein>
    <submittedName>
        <fullName evidence="2">Uncharacterized protein</fullName>
    </submittedName>
</protein>
<dbReference type="OrthoDB" id="2007963at2759"/>
<name>A0A1Q3BYE4_CEPFO</name>
<evidence type="ECO:0000313" key="3">
    <source>
        <dbReference type="Proteomes" id="UP000187406"/>
    </source>
</evidence>
<evidence type="ECO:0000313" key="2">
    <source>
        <dbReference type="EMBL" id="GAV73045.1"/>
    </source>
</evidence>
<keyword evidence="3" id="KW-1185">Reference proteome</keyword>
<dbReference type="InParanoid" id="A0A1Q3BYE4"/>
<dbReference type="EMBL" id="BDDD01001067">
    <property type="protein sequence ID" value="GAV73045.1"/>
    <property type="molecule type" value="Genomic_DNA"/>
</dbReference>
<accession>A0A1Q3BYE4</accession>
<feature type="coiled-coil region" evidence="1">
    <location>
        <begin position="62"/>
        <end position="96"/>
    </location>
</feature>
<sequence length="111" mass="12839">MIAAWSDSDYSSSDEESDGEVANIAFMAVENEEEDEVQFSFDELQIAYEKLFYEFESVSLNNRTLKNNVISLSKEIETLKNENSNYKNEIEILNVSLKLSMILRKKIKILN</sequence>
<gene>
    <name evidence="2" type="ORF">CFOL_v3_16532</name>
</gene>
<proteinExistence type="predicted"/>